<organism evidence="6 7">
    <name type="scientific">Brassica cretica</name>
    <name type="common">Mustard</name>
    <dbReference type="NCBI Taxonomy" id="69181"/>
    <lineage>
        <taxon>Eukaryota</taxon>
        <taxon>Viridiplantae</taxon>
        <taxon>Streptophyta</taxon>
        <taxon>Embryophyta</taxon>
        <taxon>Tracheophyta</taxon>
        <taxon>Spermatophyta</taxon>
        <taxon>Magnoliopsida</taxon>
        <taxon>eudicotyledons</taxon>
        <taxon>Gunneridae</taxon>
        <taxon>Pentapetalae</taxon>
        <taxon>rosids</taxon>
        <taxon>malvids</taxon>
        <taxon>Brassicales</taxon>
        <taxon>Brassicaceae</taxon>
        <taxon>Brassiceae</taxon>
        <taxon>Brassica</taxon>
    </lineage>
</organism>
<evidence type="ECO:0000256" key="2">
    <source>
        <dbReference type="ARBA" id="ARBA00005892"/>
    </source>
</evidence>
<comment type="similarity">
    <text evidence="2">Belongs to the NUP186/NUP192/NUP205 family.</text>
</comment>
<dbReference type="Proteomes" id="UP000712600">
    <property type="component" value="Unassembled WGS sequence"/>
</dbReference>
<evidence type="ECO:0000256" key="1">
    <source>
        <dbReference type="ARBA" id="ARBA00004123"/>
    </source>
</evidence>
<dbReference type="PANTHER" id="PTHR31344:SF0">
    <property type="entry name" value="NUCLEAR PORE COMPLEX PROTEIN NUP205"/>
    <property type="match status" value="1"/>
</dbReference>
<evidence type="ECO:0000256" key="3">
    <source>
        <dbReference type="ARBA" id="ARBA00022448"/>
    </source>
</evidence>
<comment type="caution">
    <text evidence="6">The sequence shown here is derived from an EMBL/GenBank/DDBJ whole genome shotgun (WGS) entry which is preliminary data.</text>
</comment>
<dbReference type="GO" id="GO:0005643">
    <property type="term" value="C:nuclear pore"/>
    <property type="evidence" value="ECO:0007669"/>
    <property type="project" value="InterPro"/>
</dbReference>
<dbReference type="InterPro" id="IPR021827">
    <property type="entry name" value="Nup186/Nup192/Nup205"/>
</dbReference>
<evidence type="ECO:0000256" key="4">
    <source>
        <dbReference type="ARBA" id="ARBA00023242"/>
    </source>
</evidence>
<evidence type="ECO:0000313" key="7">
    <source>
        <dbReference type="Proteomes" id="UP000712600"/>
    </source>
</evidence>
<comment type="subcellular location">
    <subcellularLocation>
        <location evidence="1">Nucleus</location>
    </subcellularLocation>
</comment>
<keyword evidence="3" id="KW-0813">Transport</keyword>
<name>A0A8S9MWQ8_BRACR</name>
<accession>A0A8S9MWQ8</accession>
<dbReference type="EMBL" id="QGKX02002183">
    <property type="protein sequence ID" value="KAF3485010.1"/>
    <property type="molecule type" value="Genomic_DNA"/>
</dbReference>
<reference evidence="6" key="1">
    <citation type="submission" date="2019-12" db="EMBL/GenBank/DDBJ databases">
        <title>Genome sequencing and annotation of Brassica cretica.</title>
        <authorList>
            <person name="Studholme D.J."/>
            <person name="Sarris P."/>
        </authorList>
    </citation>
    <scope>NUCLEOTIDE SEQUENCE</scope>
    <source>
        <strain evidence="6">PFS-109/04</strain>
        <tissue evidence="6">Leaf</tissue>
    </source>
</reference>
<dbReference type="PANTHER" id="PTHR31344">
    <property type="entry name" value="NUCLEAR PORE COMPLEX PROTEIN NUP205"/>
    <property type="match status" value="1"/>
</dbReference>
<feature type="region of interest" description="Disordered" evidence="5">
    <location>
        <begin position="1"/>
        <end position="21"/>
    </location>
</feature>
<keyword evidence="4" id="KW-0539">Nucleus</keyword>
<sequence>MSRHGVKFPSPPPSSTTGSQFTVGMDIFRSDSVKESKDMAMSVLNSYRISDSLDGSMQTEEADRPLPFISLMEFASTQEGASKVYELLKGTSFCSIGWATLFDCIGIYDDKFKQFLQTAVTVIPDFLEGDAKVLVAYLNVLQKVI</sequence>
<evidence type="ECO:0000256" key="5">
    <source>
        <dbReference type="SAM" id="MobiDB-lite"/>
    </source>
</evidence>
<gene>
    <name evidence="6" type="ORF">F2Q69_00055083</name>
</gene>
<proteinExistence type="inferred from homology"/>
<dbReference type="AlphaFoldDB" id="A0A8S9MWQ8"/>
<evidence type="ECO:0000313" key="6">
    <source>
        <dbReference type="EMBL" id="KAF3485010.1"/>
    </source>
</evidence>
<protein>
    <submittedName>
        <fullName evidence="6">Uncharacterized protein</fullName>
    </submittedName>
</protein>